<evidence type="ECO:0000313" key="1">
    <source>
        <dbReference type="EMBL" id="VDO76754.1"/>
    </source>
</evidence>
<name>A0A0N4X4S9_HAEPC</name>
<reference evidence="1 2" key="2">
    <citation type="submission" date="2018-11" db="EMBL/GenBank/DDBJ databases">
        <authorList>
            <consortium name="Pathogen Informatics"/>
        </authorList>
    </citation>
    <scope>NUCLEOTIDE SEQUENCE [LARGE SCALE GENOMIC DNA]</scope>
    <source>
        <strain evidence="1 2">MHpl1</strain>
    </source>
</reference>
<dbReference type="EMBL" id="UZAF01021250">
    <property type="protein sequence ID" value="VDO76754.1"/>
    <property type="molecule type" value="Genomic_DNA"/>
</dbReference>
<dbReference type="WBParaSite" id="HPLM_0001937101-mRNA-1">
    <property type="protein sequence ID" value="HPLM_0001937101-mRNA-1"/>
    <property type="gene ID" value="HPLM_0001937101"/>
</dbReference>
<evidence type="ECO:0000313" key="3">
    <source>
        <dbReference type="WBParaSite" id="HPLM_0001937101-mRNA-1"/>
    </source>
</evidence>
<proteinExistence type="predicted"/>
<dbReference type="AlphaFoldDB" id="A0A0N4X4S9"/>
<gene>
    <name evidence="1" type="ORF">HPLM_LOCUS19363</name>
</gene>
<reference evidence="3" key="1">
    <citation type="submission" date="2017-02" db="UniProtKB">
        <authorList>
            <consortium name="WormBaseParasite"/>
        </authorList>
    </citation>
    <scope>IDENTIFICATION</scope>
</reference>
<accession>A0A0N4X4S9</accession>
<evidence type="ECO:0000313" key="2">
    <source>
        <dbReference type="Proteomes" id="UP000268014"/>
    </source>
</evidence>
<keyword evidence="2" id="KW-1185">Reference proteome</keyword>
<sequence length="163" mass="18232">MTGPLRIAANSKWSPSRRVQRRHVTYPVDARSNRGSGVGLIVTSFYPSSSNQRHPVRESTLYEMCENHRLMGAVAHQPRGHGFKSEVRLNLFTSIESISICDRNILVRGFGIAAIYTLSSDKQSAFPPMIRLGIEIGLIARDGIFRQSPEAKRVAIVSKWLLL</sequence>
<organism evidence="3">
    <name type="scientific">Haemonchus placei</name>
    <name type="common">Barber's pole worm</name>
    <dbReference type="NCBI Taxonomy" id="6290"/>
    <lineage>
        <taxon>Eukaryota</taxon>
        <taxon>Metazoa</taxon>
        <taxon>Ecdysozoa</taxon>
        <taxon>Nematoda</taxon>
        <taxon>Chromadorea</taxon>
        <taxon>Rhabditida</taxon>
        <taxon>Rhabditina</taxon>
        <taxon>Rhabditomorpha</taxon>
        <taxon>Strongyloidea</taxon>
        <taxon>Trichostrongylidae</taxon>
        <taxon>Haemonchus</taxon>
    </lineage>
</organism>
<protein>
    <submittedName>
        <fullName evidence="3">Cyclin N-terminal domain-containing protein</fullName>
    </submittedName>
</protein>
<dbReference type="Proteomes" id="UP000268014">
    <property type="component" value="Unassembled WGS sequence"/>
</dbReference>